<feature type="region of interest" description="Disordered" evidence="1">
    <location>
        <begin position="78"/>
        <end position="112"/>
    </location>
</feature>
<comment type="caution">
    <text evidence="3">The sequence shown here is derived from an EMBL/GenBank/DDBJ whole genome shotgun (WGS) entry which is preliminary data.</text>
</comment>
<sequence length="112" mass="12712">MKASSCMRVPDQILCNPCQWDLQARLLPRTVRAHWGIENSLHWILNMTFREEASRIRTDHAAHNLSVLRRIALNLLHSKTAAKETSPPRAGRPTGTSSTRQSPLTRMQFPTA</sequence>
<dbReference type="GO" id="GO:0006313">
    <property type="term" value="P:DNA transposition"/>
    <property type="evidence" value="ECO:0007669"/>
    <property type="project" value="InterPro"/>
</dbReference>
<dbReference type="EMBL" id="VXPY01000015">
    <property type="protein sequence ID" value="MYD89333.1"/>
    <property type="molecule type" value="Genomic_DNA"/>
</dbReference>
<gene>
    <name evidence="3" type="ORF">F4Y08_03190</name>
</gene>
<dbReference type="Pfam" id="PF01609">
    <property type="entry name" value="DDE_Tnp_1"/>
    <property type="match status" value="1"/>
</dbReference>
<feature type="compositionally biased region" description="Polar residues" evidence="1">
    <location>
        <begin position="94"/>
        <end position="112"/>
    </location>
</feature>
<dbReference type="PANTHER" id="PTHR30298:SF0">
    <property type="entry name" value="PROTEIN YBFL-RELATED"/>
    <property type="match status" value="1"/>
</dbReference>
<reference evidence="3" key="1">
    <citation type="submission" date="2019-09" db="EMBL/GenBank/DDBJ databases">
        <title>Characterisation of the sponge microbiome using genome-centric metagenomics.</title>
        <authorList>
            <person name="Engelberts J.P."/>
            <person name="Robbins S.J."/>
            <person name="De Goeij J.M."/>
            <person name="Aranda M."/>
            <person name="Bell S.C."/>
            <person name="Webster N.S."/>
        </authorList>
    </citation>
    <scope>NUCLEOTIDE SEQUENCE</scope>
    <source>
        <strain evidence="3">SB0662_bin_9</strain>
    </source>
</reference>
<dbReference type="InterPro" id="IPR051698">
    <property type="entry name" value="Transposase_11-like"/>
</dbReference>
<feature type="domain" description="Transposase IS4-like" evidence="2">
    <location>
        <begin position="17"/>
        <end position="75"/>
    </location>
</feature>
<accession>A0A6B1DRL3</accession>
<protein>
    <submittedName>
        <fullName evidence="3">Transposase</fullName>
    </submittedName>
</protein>
<dbReference type="AlphaFoldDB" id="A0A6B1DRL3"/>
<dbReference type="InterPro" id="IPR002559">
    <property type="entry name" value="Transposase_11"/>
</dbReference>
<dbReference type="PANTHER" id="PTHR30298">
    <property type="entry name" value="H REPEAT-ASSOCIATED PREDICTED TRANSPOSASE"/>
    <property type="match status" value="1"/>
</dbReference>
<organism evidence="3">
    <name type="scientific">Caldilineaceae bacterium SB0662_bin_9</name>
    <dbReference type="NCBI Taxonomy" id="2605258"/>
    <lineage>
        <taxon>Bacteria</taxon>
        <taxon>Bacillati</taxon>
        <taxon>Chloroflexota</taxon>
        <taxon>Caldilineae</taxon>
        <taxon>Caldilineales</taxon>
        <taxon>Caldilineaceae</taxon>
    </lineage>
</organism>
<proteinExistence type="predicted"/>
<name>A0A6B1DRL3_9CHLR</name>
<evidence type="ECO:0000256" key="1">
    <source>
        <dbReference type="SAM" id="MobiDB-lite"/>
    </source>
</evidence>
<dbReference type="GO" id="GO:0004803">
    <property type="term" value="F:transposase activity"/>
    <property type="evidence" value="ECO:0007669"/>
    <property type="project" value="InterPro"/>
</dbReference>
<evidence type="ECO:0000259" key="2">
    <source>
        <dbReference type="Pfam" id="PF01609"/>
    </source>
</evidence>
<dbReference type="GO" id="GO:0003677">
    <property type="term" value="F:DNA binding"/>
    <property type="evidence" value="ECO:0007669"/>
    <property type="project" value="InterPro"/>
</dbReference>
<evidence type="ECO:0000313" key="3">
    <source>
        <dbReference type="EMBL" id="MYD89333.1"/>
    </source>
</evidence>